<evidence type="ECO:0000313" key="1">
    <source>
        <dbReference type="EMBL" id="GBH33132.1"/>
    </source>
</evidence>
<name>A0A401J8X8_SPHXE</name>
<reference evidence="1 2" key="1">
    <citation type="submission" date="2014-12" db="EMBL/GenBank/DDBJ databases">
        <title>Whole genome sequencing of Sphingobium xenophagum OW59.</title>
        <authorList>
            <person name="Ohta Y."/>
            <person name="Nishi S."/>
            <person name="Hatada Y."/>
        </authorList>
    </citation>
    <scope>NUCLEOTIDE SEQUENCE [LARGE SCALE GENOMIC DNA]</scope>
    <source>
        <strain evidence="1 2">OW59</strain>
    </source>
</reference>
<accession>A0A401J8X8</accession>
<organism evidence="1 2">
    <name type="scientific">Sphingobium xenophagum</name>
    <dbReference type="NCBI Taxonomy" id="121428"/>
    <lineage>
        <taxon>Bacteria</taxon>
        <taxon>Pseudomonadati</taxon>
        <taxon>Pseudomonadota</taxon>
        <taxon>Alphaproteobacteria</taxon>
        <taxon>Sphingomonadales</taxon>
        <taxon>Sphingomonadaceae</taxon>
        <taxon>Sphingobium</taxon>
    </lineage>
</organism>
<comment type="caution">
    <text evidence="1">The sequence shown here is derived from an EMBL/GenBank/DDBJ whole genome shotgun (WGS) entry which is preliminary data.</text>
</comment>
<dbReference type="AlphaFoldDB" id="A0A401J8X8"/>
<gene>
    <name evidence="1" type="ORF">MBESOW_P4268</name>
</gene>
<dbReference type="NCBIfam" id="NF033819">
    <property type="entry name" value="IS66_TnpB"/>
    <property type="match status" value="1"/>
</dbReference>
<protein>
    <submittedName>
        <fullName evidence="1">Transposase</fullName>
    </submittedName>
</protein>
<keyword evidence="2" id="KW-1185">Reference proteome</keyword>
<dbReference type="InterPro" id="IPR008878">
    <property type="entry name" value="Transposase_IS66_Orf2"/>
</dbReference>
<dbReference type="EMBL" id="BBQY01000079">
    <property type="protein sequence ID" value="GBH33132.1"/>
    <property type="molecule type" value="Genomic_DNA"/>
</dbReference>
<dbReference type="Proteomes" id="UP000290975">
    <property type="component" value="Unassembled WGS sequence"/>
</dbReference>
<dbReference type="RefSeq" id="WP_165418824.1">
    <property type="nucleotide sequence ID" value="NZ_BBQY01000079.1"/>
</dbReference>
<sequence>MIGIGPDTRVMVATRPVDFRKGPDALAALVNADYGGDAFSGVIYVFRAKRADRIKLIWWDGTGLCLMAKRLEQGGFKWPGIQDGVMRLSAAQLGALLEGLDWRRVHGGRRPQAPQIAG</sequence>
<dbReference type="Pfam" id="PF05717">
    <property type="entry name" value="TnpB_IS66"/>
    <property type="match status" value="1"/>
</dbReference>
<dbReference type="PANTHER" id="PTHR36455:SF1">
    <property type="entry name" value="BLR8292 PROTEIN"/>
    <property type="match status" value="1"/>
</dbReference>
<proteinExistence type="predicted"/>
<evidence type="ECO:0000313" key="2">
    <source>
        <dbReference type="Proteomes" id="UP000290975"/>
    </source>
</evidence>
<dbReference type="PANTHER" id="PTHR36455">
    <property type="match status" value="1"/>
</dbReference>